<evidence type="ECO:0000256" key="3">
    <source>
        <dbReference type="ARBA" id="ARBA00049244"/>
    </source>
</evidence>
<keyword evidence="2" id="KW-0239">DNA-directed DNA polymerase</keyword>
<gene>
    <name evidence="5" type="ORF">GCM10008964_13650</name>
</gene>
<organism evidence="5 6">
    <name type="scientific">Methylophaga marina</name>
    <dbReference type="NCBI Taxonomy" id="45495"/>
    <lineage>
        <taxon>Bacteria</taxon>
        <taxon>Pseudomonadati</taxon>
        <taxon>Pseudomonadota</taxon>
        <taxon>Gammaproteobacteria</taxon>
        <taxon>Thiotrichales</taxon>
        <taxon>Piscirickettsiaceae</taxon>
        <taxon>Methylophaga</taxon>
    </lineage>
</organism>
<dbReference type="InterPro" id="IPR050238">
    <property type="entry name" value="DNA_Rep/Repair_Clamp_Loader"/>
</dbReference>
<protein>
    <recommendedName>
        <fullName evidence="1">DNA-directed DNA polymerase</fullName>
        <ecNumber evidence="1">2.7.7.7</ecNumber>
    </recommendedName>
</protein>
<comment type="caution">
    <text evidence="5">The sequence shown here is derived from an EMBL/GenBank/DDBJ whole genome shotgun (WGS) entry which is preliminary data.</text>
</comment>
<evidence type="ECO:0000256" key="2">
    <source>
        <dbReference type="ARBA" id="ARBA00022932"/>
    </source>
</evidence>
<comment type="catalytic activity">
    <reaction evidence="3">
        <text>DNA(n) + a 2'-deoxyribonucleoside 5'-triphosphate = DNA(n+1) + diphosphate</text>
        <dbReference type="Rhea" id="RHEA:22508"/>
        <dbReference type="Rhea" id="RHEA-COMP:17339"/>
        <dbReference type="Rhea" id="RHEA-COMP:17340"/>
        <dbReference type="ChEBI" id="CHEBI:33019"/>
        <dbReference type="ChEBI" id="CHEBI:61560"/>
        <dbReference type="ChEBI" id="CHEBI:173112"/>
        <dbReference type="EC" id="2.7.7.7"/>
    </reaction>
</comment>
<proteinExistence type="predicted"/>
<dbReference type="EMBL" id="BAAADG010000004">
    <property type="protein sequence ID" value="GAA0223310.1"/>
    <property type="molecule type" value="Genomic_DNA"/>
</dbReference>
<name>A0ABP3D7X6_9GAMM</name>
<dbReference type="PANTHER" id="PTHR11669:SF8">
    <property type="entry name" value="DNA POLYMERASE III SUBUNIT DELTA"/>
    <property type="match status" value="1"/>
</dbReference>
<dbReference type="InterPro" id="IPR027417">
    <property type="entry name" value="P-loop_NTPase"/>
</dbReference>
<accession>A0ABP3D7X6</accession>
<dbReference type="Proteomes" id="UP001501476">
    <property type="component" value="Unassembled WGS sequence"/>
</dbReference>
<evidence type="ECO:0000256" key="1">
    <source>
        <dbReference type="ARBA" id="ARBA00012417"/>
    </source>
</evidence>
<dbReference type="RefSeq" id="WP_286304662.1">
    <property type="nucleotide sequence ID" value="NZ_AP027741.1"/>
</dbReference>
<keyword evidence="2" id="KW-0548">Nucleotidyltransferase</keyword>
<feature type="domain" description="DNA polymerase III subunit delta' AAA+ ATPase lid" evidence="4">
    <location>
        <begin position="171"/>
        <end position="206"/>
    </location>
</feature>
<evidence type="ECO:0000313" key="6">
    <source>
        <dbReference type="Proteomes" id="UP001501476"/>
    </source>
</evidence>
<dbReference type="InterPro" id="IPR048731">
    <property type="entry name" value="HolB_lid-gammaproteobact"/>
</dbReference>
<sequence length="322" mass="36481">MKTELYPWHQLAWQHIVSLYQSKRMPHALLLNGIYGLDNDVLANKLTKSLLCLNPTEDFESCNTCHSCQLFSAESHPDHTVLKPEEAGKQIKVDQIRQLKDLQSLMPKVSPAKTVIIQQADHMNTNAFNSLLKLLEEPQDNTILILVASSLHRLPITIKSRCQTITISRPEYALAAEWLQSQSDWNQQEIETVLKLAHGGPVAALDIGEEGIEQSKQVFRGMAALMRAEANPVQLASQWQAFDLISVLHQLQAMIQTKLASLLDGKEQLESHLLKHYWAISDCIIHTMKLLSSQNNLNKTLLLEDLMVSIMQHARQIQQHQQ</sequence>
<keyword evidence="6" id="KW-1185">Reference proteome</keyword>
<dbReference type="Gene3D" id="3.40.50.300">
    <property type="entry name" value="P-loop containing nucleotide triphosphate hydrolases"/>
    <property type="match status" value="1"/>
</dbReference>
<dbReference type="Pfam" id="PF13177">
    <property type="entry name" value="DNA_pol3_delta2"/>
    <property type="match status" value="1"/>
</dbReference>
<reference evidence="6" key="1">
    <citation type="journal article" date="2019" name="Int. J. Syst. Evol. Microbiol.">
        <title>The Global Catalogue of Microorganisms (GCM) 10K type strain sequencing project: providing services to taxonomists for standard genome sequencing and annotation.</title>
        <authorList>
            <consortium name="The Broad Institute Genomics Platform"/>
            <consortium name="The Broad Institute Genome Sequencing Center for Infectious Disease"/>
            <person name="Wu L."/>
            <person name="Ma J."/>
        </authorList>
    </citation>
    <scope>NUCLEOTIDE SEQUENCE [LARGE SCALE GENOMIC DNA]</scope>
    <source>
        <strain evidence="6">JCM 6886</strain>
    </source>
</reference>
<dbReference type="Pfam" id="PF21500">
    <property type="entry name" value="HolB_lid"/>
    <property type="match status" value="1"/>
</dbReference>
<keyword evidence="2" id="KW-0808">Transferase</keyword>
<dbReference type="EC" id="2.7.7.7" evidence="1"/>
<dbReference type="SUPFAM" id="SSF52540">
    <property type="entry name" value="P-loop containing nucleoside triphosphate hydrolases"/>
    <property type="match status" value="1"/>
</dbReference>
<dbReference type="PANTHER" id="PTHR11669">
    <property type="entry name" value="REPLICATION FACTOR C / DNA POLYMERASE III GAMMA-TAU SUBUNIT"/>
    <property type="match status" value="1"/>
</dbReference>
<evidence type="ECO:0000259" key="4">
    <source>
        <dbReference type="Pfam" id="PF21500"/>
    </source>
</evidence>
<evidence type="ECO:0000313" key="5">
    <source>
        <dbReference type="EMBL" id="GAA0223310.1"/>
    </source>
</evidence>